<dbReference type="EMBL" id="MN739974">
    <property type="protein sequence ID" value="QHT80747.1"/>
    <property type="molecule type" value="Genomic_DNA"/>
</dbReference>
<proteinExistence type="predicted"/>
<accession>A0A6C0HK47</accession>
<name>A0A6C0HK47_9ZZZZ</name>
<protein>
    <submittedName>
        <fullName evidence="1">Uncharacterized protein</fullName>
    </submittedName>
</protein>
<evidence type="ECO:0000313" key="1">
    <source>
        <dbReference type="EMBL" id="QHT80747.1"/>
    </source>
</evidence>
<organism evidence="1">
    <name type="scientific">viral metagenome</name>
    <dbReference type="NCBI Taxonomy" id="1070528"/>
    <lineage>
        <taxon>unclassified sequences</taxon>
        <taxon>metagenomes</taxon>
        <taxon>organismal metagenomes</taxon>
    </lineage>
</organism>
<reference evidence="1" key="1">
    <citation type="journal article" date="2020" name="Nature">
        <title>Giant virus diversity and host interactions through global metagenomics.</title>
        <authorList>
            <person name="Schulz F."/>
            <person name="Roux S."/>
            <person name="Paez-Espino D."/>
            <person name="Jungbluth S."/>
            <person name="Walsh D.A."/>
            <person name="Denef V.J."/>
            <person name="McMahon K.D."/>
            <person name="Konstantinidis K.T."/>
            <person name="Eloe-Fadrosh E.A."/>
            <person name="Kyrpides N.C."/>
            <person name="Woyke T."/>
        </authorList>
    </citation>
    <scope>NUCLEOTIDE SEQUENCE</scope>
    <source>
        <strain evidence="1">GVMAG-M-3300023184-121</strain>
    </source>
</reference>
<sequence>MNLNHIGIHSQMNRINRGLIVPHLSKPSQTIMTFDTQIVEWLVLYFMHSG</sequence>
<dbReference type="AlphaFoldDB" id="A0A6C0HK47"/>